<sequence>MSYANLRLRHITNGIEEKLNTPMLNIRDEDHAIELLNIGYETLKLKPSKHKRSEQQLKLATVLRLIRDRGRERGRVLPFKQRKRPKQSAAA</sequence>
<dbReference type="EMBL" id="BSXW01000262">
    <property type="protein sequence ID" value="GMF16802.1"/>
    <property type="molecule type" value="Genomic_DNA"/>
</dbReference>
<proteinExistence type="predicted"/>
<keyword evidence="2" id="KW-1185">Reference proteome</keyword>
<dbReference type="Proteomes" id="UP001165083">
    <property type="component" value="Unassembled WGS sequence"/>
</dbReference>
<evidence type="ECO:0000313" key="2">
    <source>
        <dbReference type="Proteomes" id="UP001165083"/>
    </source>
</evidence>
<name>A0A9W6TNU1_9STRA</name>
<protein>
    <submittedName>
        <fullName evidence="1">Unnamed protein product</fullName>
    </submittedName>
</protein>
<dbReference type="OrthoDB" id="126831at2759"/>
<comment type="caution">
    <text evidence="1">The sequence shown here is derived from an EMBL/GenBank/DDBJ whole genome shotgun (WGS) entry which is preliminary data.</text>
</comment>
<evidence type="ECO:0000313" key="1">
    <source>
        <dbReference type="EMBL" id="GMF16802.1"/>
    </source>
</evidence>
<organism evidence="1 2">
    <name type="scientific">Phytophthora lilii</name>
    <dbReference type="NCBI Taxonomy" id="2077276"/>
    <lineage>
        <taxon>Eukaryota</taxon>
        <taxon>Sar</taxon>
        <taxon>Stramenopiles</taxon>
        <taxon>Oomycota</taxon>
        <taxon>Peronosporomycetes</taxon>
        <taxon>Peronosporales</taxon>
        <taxon>Peronosporaceae</taxon>
        <taxon>Phytophthora</taxon>
    </lineage>
</organism>
<accession>A0A9W6TNU1</accession>
<dbReference type="AlphaFoldDB" id="A0A9W6TNU1"/>
<gene>
    <name evidence="1" type="ORF">Plil01_000606300</name>
</gene>
<reference evidence="1" key="1">
    <citation type="submission" date="2023-04" db="EMBL/GenBank/DDBJ databases">
        <title>Phytophthora lilii NBRC 32176.</title>
        <authorList>
            <person name="Ichikawa N."/>
            <person name="Sato H."/>
            <person name="Tonouchi N."/>
        </authorList>
    </citation>
    <scope>NUCLEOTIDE SEQUENCE</scope>
    <source>
        <strain evidence="1">NBRC 32176</strain>
    </source>
</reference>